<reference evidence="4 5" key="1">
    <citation type="submission" date="2015-06" db="EMBL/GenBank/DDBJ databases">
        <title>Genome sequencing project of Bacillus galactosidilyticus PL133.</title>
        <authorList>
            <person name="Gaiero J."/>
            <person name="Nicol R."/>
            <person name="Habash M."/>
        </authorList>
    </citation>
    <scope>NUCLEOTIDE SEQUENCE [LARGE SCALE GENOMIC DNA]</scope>
    <source>
        <strain evidence="4 5">PL133</strain>
    </source>
</reference>
<keyword evidence="1" id="KW-0812">Transmembrane</keyword>
<dbReference type="InterPro" id="IPR025672">
    <property type="entry name" value="Sigma_reg_C_dom"/>
</dbReference>
<feature type="transmembrane region" description="Helical" evidence="1">
    <location>
        <begin position="49"/>
        <end position="71"/>
    </location>
</feature>
<evidence type="ECO:0000259" key="2">
    <source>
        <dbReference type="Pfam" id="PF13791"/>
    </source>
</evidence>
<name>A0A0Q9YB71_9BACI</name>
<keyword evidence="1" id="KW-0472">Membrane</keyword>
<dbReference type="InterPro" id="IPR029101">
    <property type="entry name" value="Sigma_reg_N"/>
</dbReference>
<dbReference type="Proteomes" id="UP000053881">
    <property type="component" value="Unassembled WGS sequence"/>
</dbReference>
<evidence type="ECO:0000313" key="4">
    <source>
        <dbReference type="EMBL" id="KRG13617.1"/>
    </source>
</evidence>
<keyword evidence="1" id="KW-1133">Transmembrane helix</keyword>
<dbReference type="EMBL" id="LGPB01000073">
    <property type="protein sequence ID" value="KRG13617.1"/>
    <property type="molecule type" value="Genomic_DNA"/>
</dbReference>
<organism evidence="4 5">
    <name type="scientific">Lederbergia galactosidilytica</name>
    <dbReference type="NCBI Taxonomy" id="217031"/>
    <lineage>
        <taxon>Bacteria</taxon>
        <taxon>Bacillati</taxon>
        <taxon>Bacillota</taxon>
        <taxon>Bacilli</taxon>
        <taxon>Bacillales</taxon>
        <taxon>Bacillaceae</taxon>
        <taxon>Lederbergia</taxon>
    </lineage>
</organism>
<accession>A0A0Q9YB71</accession>
<proteinExistence type="predicted"/>
<dbReference type="Pfam" id="PF13791">
    <property type="entry name" value="Sigma_reg_C"/>
    <property type="match status" value="1"/>
</dbReference>
<dbReference type="Pfam" id="PF13800">
    <property type="entry name" value="Sigma_reg_N"/>
    <property type="match status" value="1"/>
</dbReference>
<evidence type="ECO:0000313" key="5">
    <source>
        <dbReference type="Proteomes" id="UP000053881"/>
    </source>
</evidence>
<evidence type="ECO:0000259" key="3">
    <source>
        <dbReference type="Pfam" id="PF13800"/>
    </source>
</evidence>
<protein>
    <submittedName>
        <fullName evidence="4">Anti-sigma-M factor yhdL</fullName>
    </submittedName>
</protein>
<feature type="domain" description="Sigma factor regulator N-terminal" evidence="3">
    <location>
        <begin position="34"/>
        <end position="125"/>
    </location>
</feature>
<dbReference type="PATRIC" id="fig|217031.4.peg.2632"/>
<feature type="domain" description="Sigma factor regulator C-terminal" evidence="2">
    <location>
        <begin position="184"/>
        <end position="334"/>
    </location>
</feature>
<sequence length="339" mass="38393">MTNKINKEDEKLYRKILHDAKQSLQGGPSEEEQRKIIKTGKNNARLTNILISLAIILLILPILTLTTFVYYGFGGKADRLMDVAIYTVYVTEPNISLRPMEIEDDIGLFSMHVLFDVYKRIGKEDYKAGDYDILFNLSQPDFLKKNYYLDRPMPVPEIPTKEAERLLHPTAVIPFWVGEEWSKLNGLPDGTVAELYLSLSEVLDPAEVSQLMPKGVEVRWLAVDTGLEAEQQDVDGLPLTPIGYPVQVDSTTWSPFNGREKSNQEVFLDLLDTMEQNEDVAVKVASAKSLALNERIAYLKENDIKVYGAVVTGPTPELRKLKDVKEFRAMKVGEVKLWN</sequence>
<comment type="caution">
    <text evidence="4">The sequence shown here is derived from an EMBL/GenBank/DDBJ whole genome shotgun (WGS) entry which is preliminary data.</text>
</comment>
<dbReference type="AlphaFoldDB" id="A0A0Q9YB71"/>
<gene>
    <name evidence="4" type="ORF">ACA29_07955</name>
</gene>
<evidence type="ECO:0000256" key="1">
    <source>
        <dbReference type="SAM" id="Phobius"/>
    </source>
</evidence>